<evidence type="ECO:0000313" key="2">
    <source>
        <dbReference type="EMBL" id="KYK57294.1"/>
    </source>
</evidence>
<dbReference type="OrthoDB" id="3768082at2759"/>
<protein>
    <recommendedName>
        <fullName evidence="4">Ecp2 effector protein domain-containing protein</fullName>
    </recommendedName>
</protein>
<keyword evidence="1" id="KW-0732">Signal</keyword>
<feature type="chain" id="PRO_5007580611" description="Ecp2 effector protein domain-containing protein" evidence="1">
    <location>
        <begin position="18"/>
        <end position="183"/>
    </location>
</feature>
<evidence type="ECO:0000256" key="1">
    <source>
        <dbReference type="SAM" id="SignalP"/>
    </source>
</evidence>
<dbReference type="RefSeq" id="XP_040656646.1">
    <property type="nucleotide sequence ID" value="XM_040801613.1"/>
</dbReference>
<dbReference type="InParanoid" id="A0A151GJL2"/>
<evidence type="ECO:0008006" key="4">
    <source>
        <dbReference type="Google" id="ProtNLM"/>
    </source>
</evidence>
<proteinExistence type="predicted"/>
<accession>A0A151GJL2</accession>
<name>A0A151GJL2_DRECN</name>
<dbReference type="AlphaFoldDB" id="A0A151GJL2"/>
<organism evidence="2 3">
    <name type="scientific">Drechmeria coniospora</name>
    <name type="common">Nematophagous fungus</name>
    <name type="synonym">Meria coniospora</name>
    <dbReference type="NCBI Taxonomy" id="98403"/>
    <lineage>
        <taxon>Eukaryota</taxon>
        <taxon>Fungi</taxon>
        <taxon>Dikarya</taxon>
        <taxon>Ascomycota</taxon>
        <taxon>Pezizomycotina</taxon>
        <taxon>Sordariomycetes</taxon>
        <taxon>Hypocreomycetidae</taxon>
        <taxon>Hypocreales</taxon>
        <taxon>Ophiocordycipitaceae</taxon>
        <taxon>Drechmeria</taxon>
    </lineage>
</organism>
<dbReference type="EMBL" id="LAYC01000002">
    <property type="protein sequence ID" value="KYK57294.1"/>
    <property type="molecule type" value="Genomic_DNA"/>
</dbReference>
<dbReference type="Proteomes" id="UP000076580">
    <property type="component" value="Chromosome 02"/>
</dbReference>
<sequence>MISPLFCLLALVGVGVADRWVGMESLPDGLYSGQTHDDGSTTMTSLQSGAKFTFPLVGDDGERAKRSVDDALAKRDTSCWGYELDHDGVDEGVVALKNWAGNNGQTISSGDTTSYFGFNRKGVYVYYCINQAHSQGNLDINDINYALRNMDGTCRRYEAGYFLWPGTPELVGKCRSGTAVCLG</sequence>
<evidence type="ECO:0000313" key="3">
    <source>
        <dbReference type="Proteomes" id="UP000076580"/>
    </source>
</evidence>
<dbReference type="GeneID" id="63716945"/>
<keyword evidence="3" id="KW-1185">Reference proteome</keyword>
<gene>
    <name evidence="2" type="ORF">DCS_04302</name>
</gene>
<reference evidence="2 3" key="1">
    <citation type="journal article" date="2016" name="Sci. Rep.">
        <title>Insights into Adaptations to a Near-Obligate Nematode Endoparasitic Lifestyle from the Finished Genome of Drechmeria coniospora.</title>
        <authorList>
            <person name="Zhang L."/>
            <person name="Zhou Z."/>
            <person name="Guo Q."/>
            <person name="Fokkens L."/>
            <person name="Miskei M."/>
            <person name="Pocsi I."/>
            <person name="Zhang W."/>
            <person name="Chen M."/>
            <person name="Wang L."/>
            <person name="Sun Y."/>
            <person name="Donzelli B.G."/>
            <person name="Gibson D.M."/>
            <person name="Nelson D.R."/>
            <person name="Luo J.G."/>
            <person name="Rep M."/>
            <person name="Liu H."/>
            <person name="Yang S."/>
            <person name="Wang J."/>
            <person name="Krasnoff S.B."/>
            <person name="Xu Y."/>
            <person name="Molnar I."/>
            <person name="Lin M."/>
        </authorList>
    </citation>
    <scope>NUCLEOTIDE SEQUENCE [LARGE SCALE GENOMIC DNA]</scope>
    <source>
        <strain evidence="2 3">ARSEF 6962</strain>
    </source>
</reference>
<comment type="caution">
    <text evidence="2">The sequence shown here is derived from an EMBL/GenBank/DDBJ whole genome shotgun (WGS) entry which is preliminary data.</text>
</comment>
<feature type="signal peptide" evidence="1">
    <location>
        <begin position="1"/>
        <end position="17"/>
    </location>
</feature>